<keyword evidence="8 14" id="KW-0472">Membrane</keyword>
<keyword evidence="2 14" id="KW-1003">Cell membrane</keyword>
<keyword evidence="17" id="KW-1185">Reference proteome</keyword>
<evidence type="ECO:0000256" key="3">
    <source>
        <dbReference type="ARBA" id="ARBA00022606"/>
    </source>
</evidence>
<dbReference type="EMBL" id="AFYH01179106">
    <property type="status" value="NOT_ANNOTATED_CDS"/>
    <property type="molecule type" value="Genomic_DNA"/>
</dbReference>
<dbReference type="InterPro" id="IPR000276">
    <property type="entry name" value="GPCR_Rhodpsn"/>
</dbReference>
<dbReference type="SMART" id="SM01381">
    <property type="entry name" value="7TM_GPCR_Srsx"/>
    <property type="match status" value="1"/>
</dbReference>
<keyword evidence="6 14" id="KW-1133">Transmembrane helix</keyword>
<dbReference type="PROSITE" id="PS00237">
    <property type="entry name" value="G_PROTEIN_RECEP_F1_1"/>
    <property type="match status" value="1"/>
</dbReference>
<reference evidence="16" key="3">
    <citation type="submission" date="2025-09" db="UniProtKB">
        <authorList>
            <consortium name="Ensembl"/>
        </authorList>
    </citation>
    <scope>IDENTIFICATION</scope>
</reference>
<dbReference type="Pfam" id="PF13853">
    <property type="entry name" value="7tm_4"/>
    <property type="match status" value="1"/>
</dbReference>
<dbReference type="OMA" id="CNDISIY"/>
<dbReference type="InterPro" id="IPR017452">
    <property type="entry name" value="GPCR_Rhodpsn_7TM"/>
</dbReference>
<dbReference type="Ensembl" id="ENSLACT00000003570.1">
    <property type="protein sequence ID" value="ENSLACP00000003539.1"/>
    <property type="gene ID" value="ENSLACG00000003153.1"/>
</dbReference>
<dbReference type="PROSITE" id="PS50262">
    <property type="entry name" value="G_PROTEIN_RECEP_F1_2"/>
    <property type="match status" value="1"/>
</dbReference>
<evidence type="ECO:0000256" key="14">
    <source>
        <dbReference type="RuleBase" id="RU363047"/>
    </source>
</evidence>
<feature type="transmembrane region" description="Helical" evidence="14">
    <location>
        <begin position="31"/>
        <end position="53"/>
    </location>
</feature>
<keyword evidence="5 14" id="KW-0552">Olfaction</keyword>
<evidence type="ECO:0000256" key="8">
    <source>
        <dbReference type="ARBA" id="ARBA00023136"/>
    </source>
</evidence>
<evidence type="ECO:0000256" key="4">
    <source>
        <dbReference type="ARBA" id="ARBA00022692"/>
    </source>
</evidence>
<comment type="similarity">
    <text evidence="13">Belongs to the G-protein coupled receptor 1 family.</text>
</comment>
<evidence type="ECO:0000256" key="11">
    <source>
        <dbReference type="ARBA" id="ARBA00023180"/>
    </source>
</evidence>
<evidence type="ECO:0000256" key="12">
    <source>
        <dbReference type="ARBA" id="ARBA00023224"/>
    </source>
</evidence>
<dbReference type="InterPro" id="IPR000725">
    <property type="entry name" value="Olfact_rcpt"/>
</dbReference>
<feature type="domain" description="G-protein coupled receptors family 1 profile" evidence="15">
    <location>
        <begin position="46"/>
        <end position="296"/>
    </location>
</feature>
<evidence type="ECO:0000256" key="2">
    <source>
        <dbReference type="ARBA" id="ARBA00022475"/>
    </source>
</evidence>
<proteinExistence type="inferred from homology"/>
<organism evidence="16 17">
    <name type="scientific">Latimeria chalumnae</name>
    <name type="common">Coelacanth</name>
    <dbReference type="NCBI Taxonomy" id="7897"/>
    <lineage>
        <taxon>Eukaryota</taxon>
        <taxon>Metazoa</taxon>
        <taxon>Chordata</taxon>
        <taxon>Craniata</taxon>
        <taxon>Vertebrata</taxon>
        <taxon>Euteleostomi</taxon>
        <taxon>Coelacanthiformes</taxon>
        <taxon>Coelacanthidae</taxon>
        <taxon>Latimeria</taxon>
    </lineage>
</organism>
<evidence type="ECO:0000313" key="17">
    <source>
        <dbReference type="Proteomes" id="UP000008672"/>
    </source>
</evidence>
<reference evidence="16" key="2">
    <citation type="submission" date="2025-08" db="UniProtKB">
        <authorList>
            <consortium name="Ensembl"/>
        </authorList>
    </citation>
    <scope>IDENTIFICATION</scope>
</reference>
<feature type="transmembrane region" description="Helical" evidence="14">
    <location>
        <begin position="197"/>
        <end position="221"/>
    </location>
</feature>
<protein>
    <recommendedName>
        <fullName evidence="14">Olfactory receptor</fullName>
    </recommendedName>
</protein>
<reference evidence="17" key="1">
    <citation type="submission" date="2011-08" db="EMBL/GenBank/DDBJ databases">
        <title>The draft genome of Latimeria chalumnae.</title>
        <authorList>
            <person name="Di Palma F."/>
            <person name="Alfoldi J."/>
            <person name="Johnson J."/>
            <person name="Berlin A."/>
            <person name="Gnerre S."/>
            <person name="Jaffe D."/>
            <person name="MacCallum I."/>
            <person name="Young S."/>
            <person name="Walker B.J."/>
            <person name="Lander E."/>
            <person name="Lindblad-Toh K."/>
        </authorList>
    </citation>
    <scope>NUCLEOTIDE SEQUENCE [LARGE SCALE GENOMIC DNA]</scope>
    <source>
        <strain evidence="17">Wild caught</strain>
    </source>
</reference>
<keyword evidence="12 13" id="KW-0807">Transducer</keyword>
<dbReference type="AlphaFoldDB" id="H3A1L8"/>
<evidence type="ECO:0000259" key="15">
    <source>
        <dbReference type="PROSITE" id="PS50262"/>
    </source>
</evidence>
<evidence type="ECO:0000256" key="9">
    <source>
        <dbReference type="ARBA" id="ARBA00023157"/>
    </source>
</evidence>
<evidence type="ECO:0000256" key="10">
    <source>
        <dbReference type="ARBA" id="ARBA00023170"/>
    </source>
</evidence>
<dbReference type="InterPro" id="IPR050939">
    <property type="entry name" value="Olfactory_GPCR1"/>
</dbReference>
<dbReference type="InParanoid" id="H3A1L8"/>
<dbReference type="GO" id="GO:0004984">
    <property type="term" value="F:olfactory receptor activity"/>
    <property type="evidence" value="ECO:0007669"/>
    <property type="project" value="InterPro"/>
</dbReference>
<dbReference type="FunFam" id="1.20.1070.10:FF:000024">
    <property type="entry name" value="Olfactory receptor"/>
    <property type="match status" value="1"/>
</dbReference>
<dbReference type="PANTHER" id="PTHR24242:SF359">
    <property type="entry name" value="ODORANT RECEPTOR-RELATED"/>
    <property type="match status" value="1"/>
</dbReference>
<dbReference type="GO" id="GO:0005886">
    <property type="term" value="C:plasma membrane"/>
    <property type="evidence" value="ECO:0007669"/>
    <property type="project" value="UniProtKB-SubCell"/>
</dbReference>
<keyword evidence="10 13" id="KW-0675">Receptor</keyword>
<evidence type="ECO:0000256" key="13">
    <source>
        <dbReference type="RuleBase" id="RU000688"/>
    </source>
</evidence>
<dbReference type="Gene3D" id="1.20.1070.10">
    <property type="entry name" value="Rhodopsin 7-helix transmembrane proteins"/>
    <property type="match status" value="1"/>
</dbReference>
<dbReference type="CDD" id="cd13954">
    <property type="entry name" value="7tmA_OR"/>
    <property type="match status" value="1"/>
</dbReference>
<evidence type="ECO:0000256" key="7">
    <source>
        <dbReference type="ARBA" id="ARBA00023040"/>
    </source>
</evidence>
<dbReference type="PRINTS" id="PR00245">
    <property type="entry name" value="OLFACTORYR"/>
</dbReference>
<feature type="transmembrane region" description="Helical" evidence="14">
    <location>
        <begin position="242"/>
        <end position="267"/>
    </location>
</feature>
<gene>
    <name evidence="16" type="primary">LOC102351357</name>
</gene>
<dbReference type="GO" id="GO:0004930">
    <property type="term" value="F:G protein-coupled receptor activity"/>
    <property type="evidence" value="ECO:0007669"/>
    <property type="project" value="UniProtKB-KW"/>
</dbReference>
<keyword evidence="9" id="KW-1015">Disulfide bond</keyword>
<comment type="subcellular location">
    <subcellularLocation>
        <location evidence="1 14">Cell membrane</location>
        <topology evidence="1 14">Multi-pass membrane protein</topology>
    </subcellularLocation>
</comment>
<dbReference type="HOGENOM" id="CLU_012526_0_0_1"/>
<evidence type="ECO:0000256" key="1">
    <source>
        <dbReference type="ARBA" id="ARBA00004651"/>
    </source>
</evidence>
<sequence length="320" mass="35929">MMPDSNQSSSIIPEFILVGFPGLQDWKSRSILFTIFLLLYVLTLLGNVTLLILIRFDEGLHMPMYVFLCNLAILDLILPTLVVPKLLSYLMFSINSIEFHGCLAQMVLQQGSSVAESLILAAMAYDRYLAICYPLHYSALMTNKHAIRLSCLCWIIGFLILIMNLCFIRQTLFCGPNEVPHYFCDYSAVAALACNDISIYAAVGFAIAMCVICSVLLCLVYSYVKIVASVLKIASTDGRQKAFSTCVSHLFVVSVFFILAAFVFVSYRIEEFSEDARMIIHVVQNTFPSMVNPIIYCLKTKEVRNSLQKFVTGNMVTPSW</sequence>
<feature type="transmembrane region" description="Helical" evidence="14">
    <location>
        <begin position="146"/>
        <end position="170"/>
    </location>
</feature>
<dbReference type="PRINTS" id="PR00237">
    <property type="entry name" value="GPCRRHODOPSN"/>
</dbReference>
<dbReference type="Proteomes" id="UP000008672">
    <property type="component" value="Unassembled WGS sequence"/>
</dbReference>
<evidence type="ECO:0000256" key="6">
    <source>
        <dbReference type="ARBA" id="ARBA00022989"/>
    </source>
</evidence>
<dbReference type="PANTHER" id="PTHR24242">
    <property type="entry name" value="G-PROTEIN COUPLED RECEPTOR"/>
    <property type="match status" value="1"/>
</dbReference>
<keyword evidence="7 13" id="KW-0297">G-protein coupled receptor</keyword>
<dbReference type="eggNOG" id="ENOG502QVH7">
    <property type="taxonomic scope" value="Eukaryota"/>
</dbReference>
<keyword evidence="4 13" id="KW-0812">Transmembrane</keyword>
<keyword evidence="11" id="KW-0325">Glycoprotein</keyword>
<dbReference type="SUPFAM" id="SSF81321">
    <property type="entry name" value="Family A G protein-coupled receptor-like"/>
    <property type="match status" value="1"/>
</dbReference>
<dbReference type="FunCoup" id="H3A1L8">
    <property type="interactions" value="431"/>
</dbReference>
<feature type="transmembrane region" description="Helical" evidence="14">
    <location>
        <begin position="65"/>
        <end position="87"/>
    </location>
</feature>
<name>H3A1L8_LATCH</name>
<accession>H3A1L8</accession>
<keyword evidence="3 14" id="KW-0716">Sensory transduction</keyword>
<evidence type="ECO:0000256" key="5">
    <source>
        <dbReference type="ARBA" id="ARBA00022725"/>
    </source>
</evidence>
<evidence type="ECO:0000313" key="16">
    <source>
        <dbReference type="Ensembl" id="ENSLACP00000003539.1"/>
    </source>
</evidence>
<dbReference type="GeneTree" id="ENSGT01150000286948"/>